<dbReference type="InParanoid" id="A0A2P6NUA3"/>
<evidence type="ECO:0000313" key="11">
    <source>
        <dbReference type="Proteomes" id="UP000241769"/>
    </source>
</evidence>
<feature type="transmembrane region" description="Helical" evidence="7">
    <location>
        <begin position="403"/>
        <end position="427"/>
    </location>
</feature>
<keyword evidence="1" id="KW-0479">Metal-binding</keyword>
<sequence>MAKSKKRTQHQKEKQPEPQPVEVPDIDHYEVLEISRTATKNDIRAAYRRLSLKYHPDKNPDGAEKFKEVNRAHEILSDDEKRQVYDTFGSAGLENSESGLSQWLSSETVEVRWGKLAALYVASLILNWLFGVPIDQLSFVAFSIYALWMLDITNRYINGGIFVIDVLLYYILPQRFLSASSNILMYLLAILYGNTVKQYWDLSILAFAIACGIDYTYDRYPNTMGILSAHTLLVSSCVSVLSFLYYKSTPVPEKKGGSLMKKALSSIYQSSEGSIFLMLLVWHVVYVLDYFLNFQIEWLPLSILSLTILKDWPLKYNGIYVSVVLGVHYLLPSSLVRFLSQLLLYVMSLLLLCISYFSKDIKNGVMSSYGVKGVFKRIPKAYWAVLCYLFYIDFFYRVRPDTWNIFASTSLVWGFCAAGGVVFNMIIPDDDDEQEEEREEEEREDKGRGEREETRQEKKKKPCQQCGSTKKTKKCSGCGRVYYCSVECQKEDRANHKRHCHPPPGE</sequence>
<dbReference type="Proteomes" id="UP000241769">
    <property type="component" value="Unassembled WGS sequence"/>
</dbReference>
<keyword evidence="7" id="KW-0472">Membrane</keyword>
<gene>
    <name evidence="10" type="ORF">PROFUN_00742</name>
</gene>
<dbReference type="PROSITE" id="PS00636">
    <property type="entry name" value="DNAJ_1"/>
    <property type="match status" value="1"/>
</dbReference>
<dbReference type="SUPFAM" id="SSF46565">
    <property type="entry name" value="Chaperone J-domain"/>
    <property type="match status" value="1"/>
</dbReference>
<dbReference type="InterPro" id="IPR036869">
    <property type="entry name" value="J_dom_sf"/>
</dbReference>
<dbReference type="InterPro" id="IPR018253">
    <property type="entry name" value="DnaJ_domain_CS"/>
</dbReference>
<keyword evidence="7" id="KW-1133">Transmembrane helix</keyword>
<evidence type="ECO:0000256" key="4">
    <source>
        <dbReference type="ARBA" id="ARBA00023186"/>
    </source>
</evidence>
<dbReference type="Gene3D" id="6.10.140.2220">
    <property type="match status" value="1"/>
</dbReference>
<feature type="transmembrane region" description="Helical" evidence="7">
    <location>
        <begin position="267"/>
        <end position="292"/>
    </location>
</feature>
<dbReference type="GO" id="GO:0005783">
    <property type="term" value="C:endoplasmic reticulum"/>
    <property type="evidence" value="ECO:0007669"/>
    <property type="project" value="TreeGrafter"/>
</dbReference>
<feature type="compositionally biased region" description="Acidic residues" evidence="6">
    <location>
        <begin position="431"/>
        <end position="443"/>
    </location>
</feature>
<dbReference type="PANTHER" id="PTHR44360">
    <property type="entry name" value="DNAJ HOMOLOG SUBFAMILY B MEMBER 9"/>
    <property type="match status" value="1"/>
</dbReference>
<evidence type="ECO:0000256" key="6">
    <source>
        <dbReference type="SAM" id="MobiDB-lite"/>
    </source>
</evidence>
<proteinExistence type="predicted"/>
<dbReference type="InterPro" id="IPR002893">
    <property type="entry name" value="Znf_MYND"/>
</dbReference>
<dbReference type="PROSITE" id="PS01360">
    <property type="entry name" value="ZF_MYND_1"/>
    <property type="match status" value="1"/>
</dbReference>
<dbReference type="Pfam" id="PF00226">
    <property type="entry name" value="DnaJ"/>
    <property type="match status" value="1"/>
</dbReference>
<feature type="domain" description="J" evidence="8">
    <location>
        <begin position="27"/>
        <end position="89"/>
    </location>
</feature>
<dbReference type="GO" id="GO:0008270">
    <property type="term" value="F:zinc ion binding"/>
    <property type="evidence" value="ECO:0007669"/>
    <property type="project" value="UniProtKB-KW"/>
</dbReference>
<organism evidence="10 11">
    <name type="scientific">Planoprotostelium fungivorum</name>
    <dbReference type="NCBI Taxonomy" id="1890364"/>
    <lineage>
        <taxon>Eukaryota</taxon>
        <taxon>Amoebozoa</taxon>
        <taxon>Evosea</taxon>
        <taxon>Variosea</taxon>
        <taxon>Cavosteliida</taxon>
        <taxon>Cavosteliaceae</taxon>
        <taxon>Planoprotostelium</taxon>
    </lineage>
</organism>
<dbReference type="PROSITE" id="PS50076">
    <property type="entry name" value="DNAJ_2"/>
    <property type="match status" value="1"/>
</dbReference>
<dbReference type="Pfam" id="PF01753">
    <property type="entry name" value="zf-MYND"/>
    <property type="match status" value="1"/>
</dbReference>
<feature type="transmembrane region" description="Helical" evidence="7">
    <location>
        <begin position="338"/>
        <end position="358"/>
    </location>
</feature>
<evidence type="ECO:0008006" key="12">
    <source>
        <dbReference type="Google" id="ProtNLM"/>
    </source>
</evidence>
<dbReference type="Gene3D" id="1.10.287.110">
    <property type="entry name" value="DnaJ domain"/>
    <property type="match status" value="1"/>
</dbReference>
<evidence type="ECO:0000313" key="10">
    <source>
        <dbReference type="EMBL" id="PRP87531.1"/>
    </source>
</evidence>
<keyword evidence="11" id="KW-1185">Reference proteome</keyword>
<reference evidence="10 11" key="1">
    <citation type="journal article" date="2018" name="Genome Biol. Evol.">
        <title>Multiple Roots of Fruiting Body Formation in Amoebozoa.</title>
        <authorList>
            <person name="Hillmann F."/>
            <person name="Forbes G."/>
            <person name="Novohradska S."/>
            <person name="Ferling I."/>
            <person name="Riege K."/>
            <person name="Groth M."/>
            <person name="Westermann M."/>
            <person name="Marz M."/>
            <person name="Spaller T."/>
            <person name="Winckler T."/>
            <person name="Schaap P."/>
            <person name="Glockner G."/>
        </authorList>
    </citation>
    <scope>NUCLEOTIDE SEQUENCE [LARGE SCALE GENOMIC DNA]</scope>
    <source>
        <strain evidence="10 11">Jena</strain>
    </source>
</reference>
<evidence type="ECO:0000259" key="9">
    <source>
        <dbReference type="PROSITE" id="PS50865"/>
    </source>
</evidence>
<feature type="domain" description="MYND-type" evidence="9">
    <location>
        <begin position="463"/>
        <end position="500"/>
    </location>
</feature>
<feature type="transmembrane region" description="Helical" evidence="7">
    <location>
        <begin position="119"/>
        <end position="148"/>
    </location>
</feature>
<feature type="transmembrane region" description="Helical" evidence="7">
    <location>
        <begin position="223"/>
        <end position="246"/>
    </location>
</feature>
<dbReference type="PANTHER" id="PTHR44360:SF1">
    <property type="entry name" value="DNAJ HOMOLOG SUBFAMILY B MEMBER 9"/>
    <property type="match status" value="1"/>
</dbReference>
<dbReference type="PRINTS" id="PR00625">
    <property type="entry name" value="JDOMAIN"/>
</dbReference>
<feature type="transmembrane region" description="Helical" evidence="7">
    <location>
        <begin position="378"/>
        <end position="396"/>
    </location>
</feature>
<dbReference type="OrthoDB" id="10250354at2759"/>
<evidence type="ECO:0000256" key="1">
    <source>
        <dbReference type="ARBA" id="ARBA00022723"/>
    </source>
</evidence>
<dbReference type="FunCoup" id="A0A2P6NUA3">
    <property type="interactions" value="13"/>
</dbReference>
<evidence type="ECO:0000256" key="3">
    <source>
        <dbReference type="ARBA" id="ARBA00022833"/>
    </source>
</evidence>
<dbReference type="STRING" id="1890364.A0A2P6NUA3"/>
<dbReference type="GO" id="GO:0036503">
    <property type="term" value="P:ERAD pathway"/>
    <property type="evidence" value="ECO:0007669"/>
    <property type="project" value="TreeGrafter"/>
</dbReference>
<accession>A0A2P6NUA3</accession>
<keyword evidence="3" id="KW-0862">Zinc</keyword>
<name>A0A2P6NUA3_9EUKA</name>
<keyword evidence="2 5" id="KW-0863">Zinc-finger</keyword>
<evidence type="ECO:0000256" key="5">
    <source>
        <dbReference type="PROSITE-ProRule" id="PRU00134"/>
    </source>
</evidence>
<dbReference type="CDD" id="cd06257">
    <property type="entry name" value="DnaJ"/>
    <property type="match status" value="1"/>
</dbReference>
<evidence type="ECO:0000256" key="2">
    <source>
        <dbReference type="ARBA" id="ARBA00022771"/>
    </source>
</evidence>
<feature type="compositionally biased region" description="Basic and acidic residues" evidence="6">
    <location>
        <begin position="444"/>
        <end position="456"/>
    </location>
</feature>
<comment type="caution">
    <text evidence="10">The sequence shown here is derived from an EMBL/GenBank/DDBJ whole genome shotgun (WGS) entry which is preliminary data.</text>
</comment>
<dbReference type="SUPFAM" id="SSF144232">
    <property type="entry name" value="HIT/MYND zinc finger-like"/>
    <property type="match status" value="1"/>
</dbReference>
<dbReference type="InterPro" id="IPR001623">
    <property type="entry name" value="DnaJ_domain"/>
</dbReference>
<feature type="region of interest" description="Disordered" evidence="6">
    <location>
        <begin position="1"/>
        <end position="26"/>
    </location>
</feature>
<dbReference type="GO" id="GO:0051087">
    <property type="term" value="F:protein-folding chaperone binding"/>
    <property type="evidence" value="ECO:0007669"/>
    <property type="project" value="TreeGrafter"/>
</dbReference>
<keyword evidence="7" id="KW-0812">Transmembrane</keyword>
<dbReference type="AlphaFoldDB" id="A0A2P6NUA3"/>
<evidence type="ECO:0000259" key="8">
    <source>
        <dbReference type="PROSITE" id="PS50076"/>
    </source>
</evidence>
<protein>
    <recommendedName>
        <fullName evidence="12">J domain-containing protein</fullName>
    </recommendedName>
</protein>
<dbReference type="SMART" id="SM00271">
    <property type="entry name" value="DnaJ"/>
    <property type="match status" value="1"/>
</dbReference>
<dbReference type="PROSITE" id="PS50865">
    <property type="entry name" value="ZF_MYND_2"/>
    <property type="match status" value="1"/>
</dbReference>
<feature type="region of interest" description="Disordered" evidence="6">
    <location>
        <begin position="431"/>
        <end position="476"/>
    </location>
</feature>
<dbReference type="GO" id="GO:0051787">
    <property type="term" value="F:misfolded protein binding"/>
    <property type="evidence" value="ECO:0007669"/>
    <property type="project" value="TreeGrafter"/>
</dbReference>
<dbReference type="InterPro" id="IPR051948">
    <property type="entry name" value="Hsp70_co-chaperone_J-domain"/>
</dbReference>
<dbReference type="EMBL" id="MDYQ01000020">
    <property type="protein sequence ID" value="PRP87531.1"/>
    <property type="molecule type" value="Genomic_DNA"/>
</dbReference>
<evidence type="ECO:0000256" key="7">
    <source>
        <dbReference type="SAM" id="Phobius"/>
    </source>
</evidence>
<keyword evidence="4" id="KW-0143">Chaperone</keyword>